<keyword evidence="2" id="KW-1185">Reference proteome</keyword>
<evidence type="ECO:0008006" key="3">
    <source>
        <dbReference type="Google" id="ProtNLM"/>
    </source>
</evidence>
<dbReference type="EMBL" id="SLWW01000015">
    <property type="protein sequence ID" value="TCO69388.1"/>
    <property type="molecule type" value="Genomic_DNA"/>
</dbReference>
<comment type="caution">
    <text evidence="1">The sequence shown here is derived from an EMBL/GenBank/DDBJ whole genome shotgun (WGS) entry which is preliminary data.</text>
</comment>
<name>A0A4R2KHB5_9RHOB</name>
<proteinExistence type="predicted"/>
<evidence type="ECO:0000313" key="1">
    <source>
        <dbReference type="EMBL" id="TCO69388.1"/>
    </source>
</evidence>
<accession>A0A4R2KHB5</accession>
<dbReference type="AlphaFoldDB" id="A0A4R2KHB5"/>
<dbReference type="Proteomes" id="UP000295142">
    <property type="component" value="Unassembled WGS sequence"/>
</dbReference>
<sequence>MIVALATFAAAPPLGAGPTYSIGGVDLTAHSSWSDEDLATFVETSEAMSLAAGDVLRAAGWQGTWDSGKRTYDGMNSAYMEFGTKAAFSHPQFTGGRRTTLFVRTTMVRDADKASAGAASFARYMEGIAQHSDQGTTYRLVENRPLGLGSDSRIFVVEQTKKTVVGKVRTEMQVAAYFVSGRWMVSVEDAADAVAVEAAMRALAQGLSAPRAPVGGGAGSAEDSAEAPDEAWIEDRLSESAEAEMTGFDQFFYRVEIPEDQALLLLEAPSAGALEVIRLLPGATDLRVRGLDRSEGLLWADLCAGAQCGWAVAHHLRRQAPIAPNRARYVEAAYPEVNVFLEPSVRSGYMGKVEAGQRFEPGVTATDENGDTWVRICGEGWCGWAGEEFFTHVD</sequence>
<gene>
    <name evidence="1" type="ORF">EV655_11517</name>
</gene>
<protein>
    <recommendedName>
        <fullName evidence="3">SH3 domain-containing protein</fullName>
    </recommendedName>
</protein>
<evidence type="ECO:0000313" key="2">
    <source>
        <dbReference type="Proteomes" id="UP000295142"/>
    </source>
</evidence>
<organism evidence="1 2">
    <name type="scientific">Rhodovulum euryhalinum</name>
    <dbReference type="NCBI Taxonomy" id="35805"/>
    <lineage>
        <taxon>Bacteria</taxon>
        <taxon>Pseudomonadati</taxon>
        <taxon>Pseudomonadota</taxon>
        <taxon>Alphaproteobacteria</taxon>
        <taxon>Rhodobacterales</taxon>
        <taxon>Paracoccaceae</taxon>
        <taxon>Rhodovulum</taxon>
    </lineage>
</organism>
<reference evidence="1 2" key="1">
    <citation type="submission" date="2019-03" db="EMBL/GenBank/DDBJ databases">
        <title>Genomic Encyclopedia of Type Strains, Phase IV (KMG-IV): sequencing the most valuable type-strain genomes for metagenomic binning, comparative biology and taxonomic classification.</title>
        <authorList>
            <person name="Goeker M."/>
        </authorList>
    </citation>
    <scope>NUCLEOTIDE SEQUENCE [LARGE SCALE GENOMIC DNA]</scope>
    <source>
        <strain evidence="1 2">DSM 4868</strain>
    </source>
</reference>